<keyword evidence="2" id="KW-0805">Transcription regulation</keyword>
<evidence type="ECO:0000256" key="7">
    <source>
        <dbReference type="SAM" id="MobiDB-lite"/>
    </source>
</evidence>
<keyword evidence="6" id="KW-0479">Metal-binding</keyword>
<evidence type="ECO:0000256" key="3">
    <source>
        <dbReference type="ARBA" id="ARBA00023125"/>
    </source>
</evidence>
<dbReference type="PROSITE" id="PS50157">
    <property type="entry name" value="ZINC_FINGER_C2H2_2"/>
    <property type="match status" value="2"/>
</dbReference>
<proteinExistence type="predicted"/>
<dbReference type="Proteomes" id="UP001054252">
    <property type="component" value="Unassembled WGS sequence"/>
</dbReference>
<feature type="domain" description="MBD" evidence="9">
    <location>
        <begin position="257"/>
        <end position="332"/>
    </location>
</feature>
<dbReference type="PANTHER" id="PTHR37701:SF19">
    <property type="entry name" value="METHYL-CPG-BINDING DOMAIN PROTEIN"/>
    <property type="match status" value="1"/>
</dbReference>
<keyword evidence="6" id="KW-0863">Zinc-finger</keyword>
<evidence type="ECO:0000259" key="9">
    <source>
        <dbReference type="PROSITE" id="PS50982"/>
    </source>
</evidence>
<evidence type="ECO:0000256" key="1">
    <source>
        <dbReference type="ARBA" id="ARBA00004123"/>
    </source>
</evidence>
<feature type="domain" description="C2H2-type" evidence="8">
    <location>
        <begin position="414"/>
        <end position="436"/>
    </location>
</feature>
<evidence type="ECO:0000256" key="2">
    <source>
        <dbReference type="ARBA" id="ARBA00023015"/>
    </source>
</evidence>
<evidence type="ECO:0000313" key="11">
    <source>
        <dbReference type="Proteomes" id="UP001054252"/>
    </source>
</evidence>
<dbReference type="SMART" id="SM00355">
    <property type="entry name" value="ZnF_C2H2"/>
    <property type="match status" value="2"/>
</dbReference>
<dbReference type="AlphaFoldDB" id="A0AAV5IEK4"/>
<feature type="compositionally biased region" description="Basic and acidic residues" evidence="7">
    <location>
        <begin position="334"/>
        <end position="346"/>
    </location>
</feature>
<keyword evidence="4" id="KW-0804">Transcription</keyword>
<dbReference type="PROSITE" id="PS50982">
    <property type="entry name" value="MBD"/>
    <property type="match status" value="1"/>
</dbReference>
<evidence type="ECO:0000256" key="6">
    <source>
        <dbReference type="PROSITE-ProRule" id="PRU00042"/>
    </source>
</evidence>
<dbReference type="PANTHER" id="PTHR37701">
    <property type="entry name" value="METHYL-CPG-BINDING DOMAIN-CONTAINING PROTEIN 8"/>
    <property type="match status" value="1"/>
</dbReference>
<accession>A0AAV5IEK4</accession>
<organism evidence="10 11">
    <name type="scientific">Rubroshorea leprosula</name>
    <dbReference type="NCBI Taxonomy" id="152421"/>
    <lineage>
        <taxon>Eukaryota</taxon>
        <taxon>Viridiplantae</taxon>
        <taxon>Streptophyta</taxon>
        <taxon>Embryophyta</taxon>
        <taxon>Tracheophyta</taxon>
        <taxon>Spermatophyta</taxon>
        <taxon>Magnoliopsida</taxon>
        <taxon>eudicotyledons</taxon>
        <taxon>Gunneridae</taxon>
        <taxon>Pentapetalae</taxon>
        <taxon>rosids</taxon>
        <taxon>malvids</taxon>
        <taxon>Malvales</taxon>
        <taxon>Dipterocarpaceae</taxon>
        <taxon>Rubroshorea</taxon>
    </lineage>
</organism>
<feature type="region of interest" description="Disordered" evidence="7">
    <location>
        <begin position="495"/>
        <end position="542"/>
    </location>
</feature>
<evidence type="ECO:0000256" key="5">
    <source>
        <dbReference type="ARBA" id="ARBA00023242"/>
    </source>
</evidence>
<dbReference type="SUPFAM" id="SSF54171">
    <property type="entry name" value="DNA-binding domain"/>
    <property type="match status" value="1"/>
</dbReference>
<keyword evidence="5" id="KW-0539">Nucleus</keyword>
<name>A0AAV5IEK4_9ROSI</name>
<dbReference type="GO" id="GO:0003677">
    <property type="term" value="F:DNA binding"/>
    <property type="evidence" value="ECO:0007669"/>
    <property type="project" value="UniProtKB-KW"/>
</dbReference>
<comment type="caution">
    <text evidence="10">The sequence shown here is derived from an EMBL/GenBank/DDBJ whole genome shotgun (WGS) entry which is preliminary data.</text>
</comment>
<dbReference type="InterPro" id="IPR016177">
    <property type="entry name" value="DNA-bd_dom_sf"/>
</dbReference>
<dbReference type="PROSITE" id="PS00028">
    <property type="entry name" value="ZINC_FINGER_C2H2_1"/>
    <property type="match status" value="2"/>
</dbReference>
<reference evidence="10 11" key="1">
    <citation type="journal article" date="2021" name="Commun. Biol.">
        <title>The genome of Shorea leprosula (Dipterocarpaceae) highlights the ecological relevance of drought in aseasonal tropical rainforests.</title>
        <authorList>
            <person name="Ng K.K.S."/>
            <person name="Kobayashi M.J."/>
            <person name="Fawcett J.A."/>
            <person name="Hatakeyama M."/>
            <person name="Paape T."/>
            <person name="Ng C.H."/>
            <person name="Ang C.C."/>
            <person name="Tnah L.H."/>
            <person name="Lee C.T."/>
            <person name="Nishiyama T."/>
            <person name="Sese J."/>
            <person name="O'Brien M.J."/>
            <person name="Copetti D."/>
            <person name="Mohd Noor M.I."/>
            <person name="Ong R.C."/>
            <person name="Putra M."/>
            <person name="Sireger I.Z."/>
            <person name="Indrioko S."/>
            <person name="Kosugi Y."/>
            <person name="Izuno A."/>
            <person name="Isagi Y."/>
            <person name="Lee S.L."/>
            <person name="Shimizu K.K."/>
        </authorList>
    </citation>
    <scope>NUCLEOTIDE SEQUENCE [LARGE SCALE GENOMIC DNA]</scope>
    <source>
        <strain evidence="10">214</strain>
    </source>
</reference>
<keyword evidence="3" id="KW-0238">DNA-binding</keyword>
<dbReference type="GO" id="GO:0008270">
    <property type="term" value="F:zinc ion binding"/>
    <property type="evidence" value="ECO:0007669"/>
    <property type="project" value="UniProtKB-KW"/>
</dbReference>
<sequence>MATLTTSHQPPQSAQTLTLDSLPLIDLASLSQSELQALSLCSPTAYDLRHTDDLVIPSIDASVFNESAGSHRQTFSRPSPNDHHYHHHHPLRHRLPGLLPVPKPPPSFSSLHDPETLENRSIISALKSSLKSHPEFADLNFTSPPASPALKDTMVNFEMKDTMVNFKDTLITLGKRKRGRKPRAKVGISVEEREPGLEIVNKNGVAVDLERLGSLEDPFGEELRRRTEGMVGNEEALLGFMRDLGGQWCSRRRKRKIVDANIFGDALPVGWKLLLGLKRREGRASVYCRRYISPGGRHFLSCKEVSTYLQSYFAVHDADQPQGGGDIEQHAGASHKDDDQRQSNEHQTEGMLLEMDNLADVQIHDLFECHKCNMTFDDKDTYLQHLLSFHQRTTRRYRLGSSVGDGVIVRDGKFECQFCHKVFQERRRYNGHVGIHVRNFVRGIEDSPGQLTTQKRIEGPSKEVPARISRMDALIEIAQSSILETTNDELNAVSVHEPNNESSPDKLDVVSKPEVPVSNYDPELNSESPVSETETEDDMIDQSSDQDLLYQQKTLHVISDEKMEKIDDHSNIEQIDSHLDSTISLSTNIRNDSTTETSGKKDGLALNPGVLDKSVEQEGRSDAHLLASSMDIQDDISSVPNTKMHPKPDELDSSKSIELHFGFESYNSGPTNDVGMEIGHQTSEENVPQSEVPESSVSLLHQPNVIPASITFSDKGEDGLCSSDQRHDNASGFDEDLRLDDMEQFKFSLAGQESPSLPEVPIDLATSTDIGGPYGSSIQFESEVALNTAPGHQLTTVCVWCGVEFNQDNIDSDLQSDSVGYMCPTCKAKIPG</sequence>
<dbReference type="Gene3D" id="3.30.160.60">
    <property type="entry name" value="Classic Zinc Finger"/>
    <property type="match status" value="1"/>
</dbReference>
<evidence type="ECO:0000259" key="8">
    <source>
        <dbReference type="PROSITE" id="PS50157"/>
    </source>
</evidence>
<keyword evidence="6" id="KW-0862">Zinc</keyword>
<dbReference type="EMBL" id="BPVZ01000012">
    <property type="protein sequence ID" value="GKU97991.1"/>
    <property type="molecule type" value="Genomic_DNA"/>
</dbReference>
<dbReference type="InterPro" id="IPR001739">
    <property type="entry name" value="Methyl_CpG_DNA-bd"/>
</dbReference>
<evidence type="ECO:0000313" key="10">
    <source>
        <dbReference type="EMBL" id="GKU97991.1"/>
    </source>
</evidence>
<feature type="region of interest" description="Disordered" evidence="7">
    <location>
        <begin position="321"/>
        <end position="346"/>
    </location>
</feature>
<dbReference type="InterPro" id="IPR013087">
    <property type="entry name" value="Znf_C2H2_type"/>
</dbReference>
<comment type="subcellular location">
    <subcellularLocation>
        <location evidence="1">Nucleus</location>
    </subcellularLocation>
</comment>
<keyword evidence="11" id="KW-1185">Reference proteome</keyword>
<feature type="domain" description="C2H2-type" evidence="8">
    <location>
        <begin position="367"/>
        <end position="395"/>
    </location>
</feature>
<dbReference type="InterPro" id="IPR037472">
    <property type="entry name" value="MBD8"/>
</dbReference>
<gene>
    <name evidence="10" type="ORF">SLEP1_g11052</name>
</gene>
<evidence type="ECO:0000256" key="4">
    <source>
        <dbReference type="ARBA" id="ARBA00023163"/>
    </source>
</evidence>
<dbReference type="GO" id="GO:0005634">
    <property type="term" value="C:nucleus"/>
    <property type="evidence" value="ECO:0007669"/>
    <property type="project" value="UniProtKB-SubCell"/>
</dbReference>
<protein>
    <submittedName>
        <fullName evidence="10">Uncharacterized protein</fullName>
    </submittedName>
</protein>
<feature type="region of interest" description="Disordered" evidence="7">
    <location>
        <begin position="69"/>
        <end position="90"/>
    </location>
</feature>